<protein>
    <submittedName>
        <fullName evidence="1">Uncharacterized protein</fullName>
    </submittedName>
</protein>
<sequence>LLLQNDQHLIEIFYFGTCLQCKMFIGIGLSEILDCICVLLMNTQLLTVFCKVKMKLFFADALFLNLTSKCVMQLFAIFCRFEQTYATSFYAIKLSCFR</sequence>
<feature type="non-terminal residue" evidence="1">
    <location>
        <position position="1"/>
    </location>
</feature>
<evidence type="ECO:0000313" key="1">
    <source>
        <dbReference type="EMBL" id="KRZ69948.1"/>
    </source>
</evidence>
<keyword evidence="2" id="KW-1185">Reference proteome</keyword>
<name>A0A0V1ME88_9BILA</name>
<proteinExistence type="predicted"/>
<dbReference type="EMBL" id="JYDO01000124">
    <property type="protein sequence ID" value="KRZ69948.1"/>
    <property type="molecule type" value="Genomic_DNA"/>
</dbReference>
<comment type="caution">
    <text evidence="1">The sequence shown here is derived from an EMBL/GenBank/DDBJ whole genome shotgun (WGS) entry which is preliminary data.</text>
</comment>
<accession>A0A0V1ME88</accession>
<organism evidence="1 2">
    <name type="scientific">Trichinella papuae</name>
    <dbReference type="NCBI Taxonomy" id="268474"/>
    <lineage>
        <taxon>Eukaryota</taxon>
        <taxon>Metazoa</taxon>
        <taxon>Ecdysozoa</taxon>
        <taxon>Nematoda</taxon>
        <taxon>Enoplea</taxon>
        <taxon>Dorylaimia</taxon>
        <taxon>Trichinellida</taxon>
        <taxon>Trichinellidae</taxon>
        <taxon>Trichinella</taxon>
    </lineage>
</organism>
<gene>
    <name evidence="1" type="ORF">T10_5228</name>
</gene>
<dbReference type="Proteomes" id="UP000054843">
    <property type="component" value="Unassembled WGS sequence"/>
</dbReference>
<dbReference type="AlphaFoldDB" id="A0A0V1ME88"/>
<evidence type="ECO:0000313" key="2">
    <source>
        <dbReference type="Proteomes" id="UP000054843"/>
    </source>
</evidence>
<reference evidence="1 2" key="1">
    <citation type="submission" date="2015-01" db="EMBL/GenBank/DDBJ databases">
        <title>Evolution of Trichinella species and genotypes.</title>
        <authorList>
            <person name="Korhonen P.K."/>
            <person name="Edoardo P."/>
            <person name="Giuseppe L.R."/>
            <person name="Gasser R.B."/>
        </authorList>
    </citation>
    <scope>NUCLEOTIDE SEQUENCE [LARGE SCALE GENOMIC DNA]</scope>
    <source>
        <strain evidence="1">ISS1980</strain>
    </source>
</reference>